<evidence type="ECO:0000259" key="2">
    <source>
        <dbReference type="PROSITE" id="PS51740"/>
    </source>
</evidence>
<evidence type="ECO:0000313" key="4">
    <source>
        <dbReference type="Proteomes" id="UP000288607"/>
    </source>
</evidence>
<sequence length="91" mass="9672">MSVVMDVAKVTAKGQITIPADVREAVGIREGDKVVFVRMDDGTVSLRNSNLEAIQRAQAGFNGAAEEAGLSNEDDLTALIKSVRRDRAAKG</sequence>
<comment type="caution">
    <text evidence="3">The sequence shown here is derived from an EMBL/GenBank/DDBJ whole genome shotgun (WGS) entry which is preliminary data.</text>
</comment>
<reference evidence="3 4" key="1">
    <citation type="submission" date="2018-09" db="EMBL/GenBank/DDBJ databases">
        <title>Characterization of the phylogenetic diversity of five novel species belonging to the genus Bifidobacterium.</title>
        <authorList>
            <person name="Lugli G.A."/>
            <person name="Duranti S."/>
            <person name="Milani C."/>
        </authorList>
    </citation>
    <scope>NUCLEOTIDE SEQUENCE [LARGE SCALE GENOMIC DNA]</scope>
    <source>
        <strain evidence="3 4">2028B</strain>
    </source>
</reference>
<evidence type="ECO:0000313" key="3">
    <source>
        <dbReference type="EMBL" id="RSX52633.1"/>
    </source>
</evidence>
<dbReference type="PANTHER" id="PTHR34860:SF6">
    <property type="entry name" value="REPRESSOR-LIKE PROTEIN SSO7C3"/>
    <property type="match status" value="1"/>
</dbReference>
<dbReference type="InterPro" id="IPR037914">
    <property type="entry name" value="SpoVT-AbrB_sf"/>
</dbReference>
<dbReference type="InterPro" id="IPR052975">
    <property type="entry name" value="Repressor-like_regulatory"/>
</dbReference>
<proteinExistence type="predicted"/>
<dbReference type="GO" id="GO:0003677">
    <property type="term" value="F:DNA binding"/>
    <property type="evidence" value="ECO:0007669"/>
    <property type="project" value="UniProtKB-UniRule"/>
</dbReference>
<dbReference type="Gene3D" id="2.10.260.10">
    <property type="match status" value="1"/>
</dbReference>
<dbReference type="RefSeq" id="WP_164520624.1">
    <property type="nucleotide sequence ID" value="NZ_QXGJ01000001.1"/>
</dbReference>
<dbReference type="NCBIfam" id="TIGR01439">
    <property type="entry name" value="lp_hng_hel_AbrB"/>
    <property type="match status" value="1"/>
</dbReference>
<evidence type="ECO:0000256" key="1">
    <source>
        <dbReference type="PROSITE-ProRule" id="PRU01076"/>
    </source>
</evidence>
<feature type="domain" description="SpoVT-AbrB" evidence="2">
    <location>
        <begin position="5"/>
        <end position="51"/>
    </location>
</feature>
<dbReference type="PROSITE" id="PS51740">
    <property type="entry name" value="SPOVT_ABRB"/>
    <property type="match status" value="1"/>
</dbReference>
<dbReference type="Proteomes" id="UP000288607">
    <property type="component" value="Unassembled WGS sequence"/>
</dbReference>
<keyword evidence="4" id="KW-1185">Reference proteome</keyword>
<dbReference type="InterPro" id="IPR007159">
    <property type="entry name" value="SpoVT-AbrB_dom"/>
</dbReference>
<dbReference type="Pfam" id="PF04014">
    <property type="entry name" value="MazE_antitoxin"/>
    <property type="match status" value="1"/>
</dbReference>
<protein>
    <submittedName>
        <fullName evidence="3">Transcriptional regulator, AbrB family</fullName>
    </submittedName>
</protein>
<name>A0A430FIC0_9BIFI</name>
<dbReference type="SUPFAM" id="SSF89447">
    <property type="entry name" value="AbrB/MazE/MraZ-like"/>
    <property type="match status" value="1"/>
</dbReference>
<dbReference type="AlphaFoldDB" id="A0A430FIC0"/>
<dbReference type="EMBL" id="QXGJ01000001">
    <property type="protein sequence ID" value="RSX52633.1"/>
    <property type="molecule type" value="Genomic_DNA"/>
</dbReference>
<accession>A0A430FIC0</accession>
<gene>
    <name evidence="3" type="ORF">D2E23_0361</name>
</gene>
<keyword evidence="1" id="KW-0238">DNA-binding</keyword>
<dbReference type="SMART" id="SM00966">
    <property type="entry name" value="SpoVT_AbrB"/>
    <property type="match status" value="1"/>
</dbReference>
<dbReference type="PANTHER" id="PTHR34860">
    <property type="entry name" value="REPRESSOR-LIKE PROTEIN SSO7C3"/>
    <property type="match status" value="1"/>
</dbReference>
<organism evidence="3 4">
    <name type="scientific">Bifidobacterium callimiconis</name>
    <dbReference type="NCBI Taxonomy" id="2306973"/>
    <lineage>
        <taxon>Bacteria</taxon>
        <taxon>Bacillati</taxon>
        <taxon>Actinomycetota</taxon>
        <taxon>Actinomycetes</taxon>
        <taxon>Bifidobacteriales</taxon>
        <taxon>Bifidobacteriaceae</taxon>
        <taxon>Bifidobacterium</taxon>
    </lineage>
</organism>